<reference evidence="2" key="1">
    <citation type="submission" date="2020-03" db="EMBL/GenBank/DDBJ databases">
        <authorList>
            <person name="Weist P."/>
        </authorList>
    </citation>
    <scope>NUCLEOTIDE SEQUENCE</scope>
</reference>
<comment type="caution">
    <text evidence="2">The sequence shown here is derived from an EMBL/GenBank/DDBJ whole genome shotgun (WGS) entry which is preliminary data.</text>
</comment>
<sequence length="130" mass="14027">MRSPRQSQTSASSVCTRGSGAVWGFSRPTNQPIPSSSSSSSSFYLLLHPDQSVLSLPVDEEVMGIRVVTNVAVSGQRAVRGSAADLCRGRGEAKIGWLLTGAWSHDSRTIKWGAGMMRKEPPPTERLEQI</sequence>
<gene>
    <name evidence="2" type="ORF">PLEPLA_LOCUS838</name>
</gene>
<keyword evidence="3" id="KW-1185">Reference proteome</keyword>
<accession>A0A9N7TJH9</accession>
<dbReference type="AlphaFoldDB" id="A0A9N7TJH9"/>
<proteinExistence type="predicted"/>
<evidence type="ECO:0000313" key="3">
    <source>
        <dbReference type="Proteomes" id="UP001153269"/>
    </source>
</evidence>
<evidence type="ECO:0000313" key="2">
    <source>
        <dbReference type="EMBL" id="CAB1413138.1"/>
    </source>
</evidence>
<organism evidence="2 3">
    <name type="scientific">Pleuronectes platessa</name>
    <name type="common">European plaice</name>
    <dbReference type="NCBI Taxonomy" id="8262"/>
    <lineage>
        <taxon>Eukaryota</taxon>
        <taxon>Metazoa</taxon>
        <taxon>Chordata</taxon>
        <taxon>Craniata</taxon>
        <taxon>Vertebrata</taxon>
        <taxon>Euteleostomi</taxon>
        <taxon>Actinopterygii</taxon>
        <taxon>Neopterygii</taxon>
        <taxon>Teleostei</taxon>
        <taxon>Neoteleostei</taxon>
        <taxon>Acanthomorphata</taxon>
        <taxon>Carangaria</taxon>
        <taxon>Pleuronectiformes</taxon>
        <taxon>Pleuronectoidei</taxon>
        <taxon>Pleuronectidae</taxon>
        <taxon>Pleuronectes</taxon>
    </lineage>
</organism>
<feature type="region of interest" description="Disordered" evidence="1">
    <location>
        <begin position="1"/>
        <end position="41"/>
    </location>
</feature>
<dbReference type="EMBL" id="CADEAL010000038">
    <property type="protein sequence ID" value="CAB1413138.1"/>
    <property type="molecule type" value="Genomic_DNA"/>
</dbReference>
<protein>
    <submittedName>
        <fullName evidence="2">Uncharacterized protein</fullName>
    </submittedName>
</protein>
<dbReference type="Proteomes" id="UP001153269">
    <property type="component" value="Unassembled WGS sequence"/>
</dbReference>
<feature type="compositionally biased region" description="Polar residues" evidence="1">
    <location>
        <begin position="1"/>
        <end position="16"/>
    </location>
</feature>
<name>A0A9N7TJH9_PLEPL</name>
<evidence type="ECO:0000256" key="1">
    <source>
        <dbReference type="SAM" id="MobiDB-lite"/>
    </source>
</evidence>